<evidence type="ECO:0000313" key="7">
    <source>
        <dbReference type="Proteomes" id="UP000018458"/>
    </source>
</evidence>
<keyword evidence="7" id="KW-1185">Reference proteome</keyword>
<accession>E8LIR2</accession>
<evidence type="ECO:0000256" key="3">
    <source>
        <dbReference type="ARBA" id="ARBA00023002"/>
    </source>
</evidence>
<dbReference type="AlphaFoldDB" id="E8LIR2"/>
<dbReference type="STRING" id="762983.HMPREF9444_00582"/>
<gene>
    <name evidence="6" type="primary">bdhA</name>
    <name evidence="6" type="ORF">HMPREF9444_00582</name>
</gene>
<dbReference type="eggNOG" id="COG1979">
    <property type="taxonomic scope" value="Bacteria"/>
</dbReference>
<dbReference type="Gene3D" id="3.40.50.1970">
    <property type="match status" value="1"/>
</dbReference>
<dbReference type="Proteomes" id="UP000018458">
    <property type="component" value="Unassembled WGS sequence"/>
</dbReference>
<dbReference type="InterPro" id="IPR001670">
    <property type="entry name" value="ADH_Fe/GldA"/>
</dbReference>
<sequence length="390" mass="42329">MKDCANDFDFCTPTRVLFGKDKINELPKVLGAFGKKVLLVYGGGSIKKNGIYTKIQELLKDFDLFELSGVEPNPRVSSVRAGAKICKEQNIDVVLAVGGGSVLDCSKIICDAAFYDGDAWDLVIDGSKITKALPLVSILTLAATGSEFDCAAVISNPDTNEKIGILNPLNFPKVSILDPSYTLTVNKKHTAAGCADIMSHIFEQYMVDGTNMVSEGLCESILRTVIKFGKIAYDNGSDYTARANLMWASSLACNGICALGSDMAAWVCHAIEHELSAFYDITHGEGLAILTPQVMRYTLSAKTQARYAAFARRVMNVNIEDDNKAALAGIEALEKFFASIGLPKTLKEVGITDELHFKEMAEHACKCFPLHLAFAPLAPSDVEEILRMCK</sequence>
<dbReference type="OrthoDB" id="9815791at2"/>
<dbReference type="GO" id="GO:0046872">
    <property type="term" value="F:metal ion binding"/>
    <property type="evidence" value="ECO:0007669"/>
    <property type="project" value="InterPro"/>
</dbReference>
<dbReference type="RefSeq" id="WP_009142800.1">
    <property type="nucleotide sequence ID" value="NZ_GL830964.1"/>
</dbReference>
<reference evidence="6 7" key="1">
    <citation type="submission" date="2011-01" db="EMBL/GenBank/DDBJ databases">
        <authorList>
            <person name="Weinstock G."/>
            <person name="Sodergren E."/>
            <person name="Clifton S."/>
            <person name="Fulton L."/>
            <person name="Fulton B."/>
            <person name="Courtney L."/>
            <person name="Fronick C."/>
            <person name="Harrison M."/>
            <person name="Strong C."/>
            <person name="Farmer C."/>
            <person name="Delahaunty K."/>
            <person name="Markovic C."/>
            <person name="Hall O."/>
            <person name="Minx P."/>
            <person name="Tomlinson C."/>
            <person name="Mitreva M."/>
            <person name="Hou S."/>
            <person name="Chen J."/>
            <person name="Wollam A."/>
            <person name="Pepin K.H."/>
            <person name="Johnson M."/>
            <person name="Bhonagiri V."/>
            <person name="Zhang X."/>
            <person name="Suruliraj S."/>
            <person name="Warren W."/>
            <person name="Chinwalla A."/>
            <person name="Mardis E.R."/>
            <person name="Wilson R.K."/>
        </authorList>
    </citation>
    <scope>NUCLEOTIDE SEQUENCE [LARGE SCALE GENOMIC DNA]</scope>
    <source>
        <strain evidence="7">DSM 22608 / JCM 16073 / KCTC 15190 / YIT 12066</strain>
    </source>
</reference>
<organism evidence="6 7">
    <name type="scientific">Succinatimonas hippei (strain DSM 22608 / JCM 16073 / KCTC 15190 / YIT 12066)</name>
    <dbReference type="NCBI Taxonomy" id="762983"/>
    <lineage>
        <taxon>Bacteria</taxon>
        <taxon>Pseudomonadati</taxon>
        <taxon>Pseudomonadota</taxon>
        <taxon>Gammaproteobacteria</taxon>
        <taxon>Aeromonadales</taxon>
        <taxon>Succinivibrionaceae</taxon>
        <taxon>Succinatimonas</taxon>
    </lineage>
</organism>
<name>E8LIR2_SUCHY</name>
<protein>
    <submittedName>
        <fullName evidence="6">NADH-dependent butanol dehydrogenase A</fullName>
        <ecNumber evidence="6">1.1.1.-</ecNumber>
    </submittedName>
</protein>
<keyword evidence="3 6" id="KW-0560">Oxidoreductase</keyword>
<dbReference type="EMBL" id="AEVO01000026">
    <property type="protein sequence ID" value="EFY07596.1"/>
    <property type="molecule type" value="Genomic_DNA"/>
</dbReference>
<dbReference type="InterPro" id="IPR018211">
    <property type="entry name" value="ADH_Fe_CS"/>
</dbReference>
<dbReference type="GO" id="GO:0005829">
    <property type="term" value="C:cytosol"/>
    <property type="evidence" value="ECO:0007669"/>
    <property type="project" value="TreeGrafter"/>
</dbReference>
<dbReference type="PANTHER" id="PTHR43633">
    <property type="entry name" value="ALCOHOL DEHYDROGENASE YQHD"/>
    <property type="match status" value="1"/>
</dbReference>
<dbReference type="PROSITE" id="PS00060">
    <property type="entry name" value="ADH_IRON_2"/>
    <property type="match status" value="1"/>
</dbReference>
<proteinExistence type="inferred from homology"/>
<comment type="cofactor">
    <cofactor evidence="1">
        <name>Fe cation</name>
        <dbReference type="ChEBI" id="CHEBI:24875"/>
    </cofactor>
</comment>
<comment type="caution">
    <text evidence="6">The sequence shown here is derived from an EMBL/GenBank/DDBJ whole genome shotgun (WGS) entry which is preliminary data.</text>
</comment>
<evidence type="ECO:0000256" key="1">
    <source>
        <dbReference type="ARBA" id="ARBA00001962"/>
    </source>
</evidence>
<dbReference type="GO" id="GO:1990362">
    <property type="term" value="F:butanol dehydrogenase (NAD+) activity"/>
    <property type="evidence" value="ECO:0007669"/>
    <property type="project" value="InterPro"/>
</dbReference>
<dbReference type="CDD" id="cd08187">
    <property type="entry name" value="BDH"/>
    <property type="match status" value="1"/>
</dbReference>
<dbReference type="GO" id="GO:1990002">
    <property type="term" value="F:methylglyoxal reductase (NADPH) (acetol producing) activity"/>
    <property type="evidence" value="ECO:0007669"/>
    <property type="project" value="TreeGrafter"/>
</dbReference>
<feature type="domain" description="Alcohol dehydrogenase iron-type/glycerol dehydrogenase GldA" evidence="4">
    <location>
        <begin position="13"/>
        <end position="179"/>
    </location>
</feature>
<dbReference type="PANTHER" id="PTHR43633:SF1">
    <property type="entry name" value="ALCOHOL DEHYDROGENASE YQHD"/>
    <property type="match status" value="1"/>
</dbReference>
<evidence type="ECO:0000313" key="6">
    <source>
        <dbReference type="EMBL" id="EFY07596.1"/>
    </source>
</evidence>
<comment type="similarity">
    <text evidence="2">Belongs to the iron-containing alcohol dehydrogenase family.</text>
</comment>
<dbReference type="GO" id="GO:0008106">
    <property type="term" value="F:alcohol dehydrogenase (NADP+) activity"/>
    <property type="evidence" value="ECO:0007669"/>
    <property type="project" value="TreeGrafter"/>
</dbReference>
<dbReference type="FunFam" id="3.40.50.1970:FF:000003">
    <property type="entry name" value="Alcohol dehydrogenase, iron-containing"/>
    <property type="match status" value="1"/>
</dbReference>
<dbReference type="InterPro" id="IPR044731">
    <property type="entry name" value="BDH-like"/>
</dbReference>
<dbReference type="SUPFAM" id="SSF56796">
    <property type="entry name" value="Dehydroquinate synthase-like"/>
    <property type="match status" value="1"/>
</dbReference>
<dbReference type="Gene3D" id="1.20.1090.10">
    <property type="entry name" value="Dehydroquinate synthase-like - alpha domain"/>
    <property type="match status" value="1"/>
</dbReference>
<feature type="domain" description="Fe-containing alcohol dehydrogenase-like C-terminal" evidence="5">
    <location>
        <begin position="190"/>
        <end position="387"/>
    </location>
</feature>
<dbReference type="EC" id="1.1.1.-" evidence="6"/>
<dbReference type="Pfam" id="PF00465">
    <property type="entry name" value="Fe-ADH"/>
    <property type="match status" value="1"/>
</dbReference>
<evidence type="ECO:0000256" key="2">
    <source>
        <dbReference type="ARBA" id="ARBA00007358"/>
    </source>
</evidence>
<dbReference type="InterPro" id="IPR056798">
    <property type="entry name" value="ADH_Fe_C"/>
</dbReference>
<dbReference type="HOGENOM" id="CLU_007207_0_4_6"/>
<dbReference type="Pfam" id="PF25137">
    <property type="entry name" value="ADH_Fe_C"/>
    <property type="match status" value="1"/>
</dbReference>
<evidence type="ECO:0000259" key="5">
    <source>
        <dbReference type="Pfam" id="PF25137"/>
    </source>
</evidence>
<evidence type="ECO:0000259" key="4">
    <source>
        <dbReference type="Pfam" id="PF00465"/>
    </source>
</evidence>